<accession>M5J4Z6</accession>
<comment type="similarity">
    <text evidence="1">Belongs to the short-chain dehydrogenases/reductases (SDR) family.</text>
</comment>
<reference evidence="4 5" key="1">
    <citation type="journal article" date="2013" name="Genome Announc.">
        <title>Genome Sequence of Lactobacillus saerimneri 30a (Formerly Lactobacillus sp. Strain 30a), a Reference Lactic Acid Bacterium Strain Producing Biogenic Amines.</title>
        <authorList>
            <person name="Romano A."/>
            <person name="Trip H."/>
            <person name="Campbell-Sills H."/>
            <person name="Bouchez O."/>
            <person name="Sherman D."/>
            <person name="Lolkema J.S."/>
            <person name="Lucas P.M."/>
        </authorList>
    </citation>
    <scope>NUCLEOTIDE SEQUENCE [LARGE SCALE GENOMIC DNA]</scope>
    <source>
        <strain evidence="4 5">30a</strain>
    </source>
</reference>
<dbReference type="InterPro" id="IPR020904">
    <property type="entry name" value="Sc_DH/Rdtase_CS"/>
</dbReference>
<dbReference type="InterPro" id="IPR002347">
    <property type="entry name" value="SDR_fam"/>
</dbReference>
<dbReference type="EMBL" id="ANAG01000014">
    <property type="protein sequence ID" value="EKW98901.1"/>
    <property type="molecule type" value="Genomic_DNA"/>
</dbReference>
<dbReference type="InterPro" id="IPR016040">
    <property type="entry name" value="NAD(P)-bd_dom"/>
</dbReference>
<evidence type="ECO:0000259" key="3">
    <source>
        <dbReference type="Pfam" id="PF13460"/>
    </source>
</evidence>
<feature type="domain" description="NAD(P)-binding" evidence="3">
    <location>
        <begin position="8"/>
        <end position="127"/>
    </location>
</feature>
<name>M5J4Z6_9LACO</name>
<evidence type="ECO:0000256" key="1">
    <source>
        <dbReference type="ARBA" id="ARBA00006484"/>
    </source>
</evidence>
<organism evidence="4 5">
    <name type="scientific">Ligilactobacillus saerimneri 30a</name>
    <dbReference type="NCBI Taxonomy" id="1227363"/>
    <lineage>
        <taxon>Bacteria</taxon>
        <taxon>Bacillati</taxon>
        <taxon>Bacillota</taxon>
        <taxon>Bacilli</taxon>
        <taxon>Lactobacillales</taxon>
        <taxon>Lactobacillaceae</taxon>
        <taxon>Ligilactobacillus</taxon>
    </lineage>
</organism>
<dbReference type="PRINTS" id="PR00081">
    <property type="entry name" value="GDHRDH"/>
</dbReference>
<comment type="caution">
    <text evidence="4">The sequence shown here is derived from an EMBL/GenBank/DDBJ whole genome shotgun (WGS) entry which is preliminary data.</text>
</comment>
<dbReference type="AlphaFoldDB" id="M5J4Z6"/>
<dbReference type="InterPro" id="IPR036291">
    <property type="entry name" value="NAD(P)-bd_dom_sf"/>
</dbReference>
<keyword evidence="2" id="KW-0560">Oxidoreductase</keyword>
<evidence type="ECO:0000313" key="4">
    <source>
        <dbReference type="EMBL" id="EKW98901.1"/>
    </source>
</evidence>
<proteinExistence type="inferred from homology"/>
<protein>
    <submittedName>
        <fullName evidence="4">Short-chain dehydrogenase</fullName>
    </submittedName>
</protein>
<gene>
    <name evidence="4" type="ORF">D271_05160</name>
</gene>
<dbReference type="Gene3D" id="3.40.50.720">
    <property type="entry name" value="NAD(P)-binding Rossmann-like Domain"/>
    <property type="match status" value="2"/>
</dbReference>
<dbReference type="PROSITE" id="PS00061">
    <property type="entry name" value="ADH_SHORT"/>
    <property type="match status" value="1"/>
</dbReference>
<dbReference type="GO" id="GO:0016491">
    <property type="term" value="F:oxidoreductase activity"/>
    <property type="evidence" value="ECO:0007669"/>
    <property type="project" value="UniProtKB-KW"/>
</dbReference>
<dbReference type="Proteomes" id="UP000011912">
    <property type="component" value="Unassembled WGS sequence"/>
</dbReference>
<dbReference type="InterPro" id="IPR051911">
    <property type="entry name" value="SDR_oxidoreductase"/>
</dbReference>
<dbReference type="PANTHER" id="PTHR43976:SF16">
    <property type="entry name" value="SHORT-CHAIN DEHYDROGENASE_REDUCTASE FAMILY PROTEIN"/>
    <property type="match status" value="1"/>
</dbReference>
<dbReference type="RefSeq" id="WP_009553937.1">
    <property type="nucleotide sequence ID" value="NZ_ANAG01000014.1"/>
</dbReference>
<dbReference type="PANTHER" id="PTHR43976">
    <property type="entry name" value="SHORT CHAIN DEHYDROGENASE"/>
    <property type="match status" value="1"/>
</dbReference>
<evidence type="ECO:0000313" key="5">
    <source>
        <dbReference type="Proteomes" id="UP000011912"/>
    </source>
</evidence>
<dbReference type="STRING" id="1227363.D271_05160"/>
<dbReference type="Pfam" id="PF13460">
    <property type="entry name" value="NAD_binding_10"/>
    <property type="match status" value="1"/>
</dbReference>
<dbReference type="PATRIC" id="fig|1227363.6.peg.1010"/>
<sequence length="271" mass="29190">MKKILVLGAAGQIARQFSQRLLAETDMELVLYGRNISTRLAALKGDRVSLVDGTFQDQKALMQALQGVDLVYLNAMSDAQATQTIINAMKQVGVTHLIGATIAGTEGEVPQPLVGWTEANLPAAYIASISGTVTGPGQAIYSATKAAVIMMSEALADEVAPFGIQVTAVGPSGVRTDFLDDRSMKRPQKQLPEYQAVRQTMAGLTQLNHNQSGDPELVGQAIITLVQMEEMPRRLYLGNWSLGALQQKIGTLVEEINRNVALSQSIDWPVE</sequence>
<evidence type="ECO:0000256" key="2">
    <source>
        <dbReference type="ARBA" id="ARBA00023002"/>
    </source>
</evidence>
<keyword evidence="5" id="KW-1185">Reference proteome</keyword>
<dbReference type="SUPFAM" id="SSF51735">
    <property type="entry name" value="NAD(P)-binding Rossmann-fold domains"/>
    <property type="match status" value="1"/>
</dbReference>